<comment type="caution">
    <text evidence="2">The sequence shown here is derived from an EMBL/GenBank/DDBJ whole genome shotgun (WGS) entry which is preliminary data.</text>
</comment>
<gene>
    <name evidence="2" type="ORF">RF11_06216</name>
</gene>
<feature type="coiled-coil region" evidence="1">
    <location>
        <begin position="30"/>
        <end position="57"/>
    </location>
</feature>
<dbReference type="OrthoDB" id="10062814at2759"/>
<keyword evidence="1" id="KW-0175">Coiled coil</keyword>
<dbReference type="Proteomes" id="UP000031668">
    <property type="component" value="Unassembled WGS sequence"/>
</dbReference>
<evidence type="ECO:0000313" key="3">
    <source>
        <dbReference type="Proteomes" id="UP000031668"/>
    </source>
</evidence>
<keyword evidence="3" id="KW-1185">Reference proteome</keyword>
<evidence type="ECO:0000313" key="2">
    <source>
        <dbReference type="EMBL" id="KII63680.1"/>
    </source>
</evidence>
<dbReference type="EMBL" id="JWZT01004623">
    <property type="protein sequence ID" value="KII63680.1"/>
    <property type="molecule type" value="Genomic_DNA"/>
</dbReference>
<accession>A0A0C2M9M1</accession>
<sequence length="220" mass="24903">MARVKECEKANMPNRFQAQFENGDPFSSVISILEKKNRNLEKRKAKAEQLRDSLISGKALNDDQRASAMSLKEIETSIDFVRELISSLDVARSGHEKSSVNDAASSNERTQNKDPIRRMLDLENDLKKLSENADRLKALQPTGEDVLKASEIDTLLAFFSHNKISDKSCSSTYIKKVSSAYQKVFDRDRHSIYNGSPATFDDIFVLSKKMASSFRLLKQF</sequence>
<organism evidence="2 3">
    <name type="scientific">Thelohanellus kitauei</name>
    <name type="common">Myxosporean</name>
    <dbReference type="NCBI Taxonomy" id="669202"/>
    <lineage>
        <taxon>Eukaryota</taxon>
        <taxon>Metazoa</taxon>
        <taxon>Cnidaria</taxon>
        <taxon>Myxozoa</taxon>
        <taxon>Myxosporea</taxon>
        <taxon>Bivalvulida</taxon>
        <taxon>Platysporina</taxon>
        <taxon>Myxobolidae</taxon>
        <taxon>Thelohanellus</taxon>
    </lineage>
</organism>
<reference evidence="2 3" key="1">
    <citation type="journal article" date="2014" name="Genome Biol. Evol.">
        <title>The genome of the myxosporean Thelohanellus kitauei shows adaptations to nutrient acquisition within its fish host.</title>
        <authorList>
            <person name="Yang Y."/>
            <person name="Xiong J."/>
            <person name="Zhou Z."/>
            <person name="Huo F."/>
            <person name="Miao W."/>
            <person name="Ran C."/>
            <person name="Liu Y."/>
            <person name="Zhang J."/>
            <person name="Feng J."/>
            <person name="Wang M."/>
            <person name="Wang M."/>
            <person name="Wang L."/>
            <person name="Yao B."/>
        </authorList>
    </citation>
    <scope>NUCLEOTIDE SEQUENCE [LARGE SCALE GENOMIC DNA]</scope>
    <source>
        <strain evidence="2">Wuqing</strain>
    </source>
</reference>
<protein>
    <submittedName>
        <fullName evidence="2">Uncharacterized protein</fullName>
    </submittedName>
</protein>
<name>A0A0C2M9M1_THEKT</name>
<dbReference type="AlphaFoldDB" id="A0A0C2M9M1"/>
<evidence type="ECO:0000256" key="1">
    <source>
        <dbReference type="SAM" id="Coils"/>
    </source>
</evidence>
<proteinExistence type="predicted"/>